<protein>
    <recommendedName>
        <fullName evidence="5">Major facilitator superfamily (MFS) profile domain-containing protein</fullName>
    </recommendedName>
</protein>
<evidence type="ECO:0000313" key="4">
    <source>
        <dbReference type="Proteomes" id="UP000747399"/>
    </source>
</evidence>
<dbReference type="InterPro" id="IPR036259">
    <property type="entry name" value="MFS_trans_sf"/>
</dbReference>
<sequence length="193" mass="20209">GAFGGMLGAMFATNVGGMAPLGVAGWRVAFMAVGAVSLAIGAFTLLMAVDPTRHHHNAPCRRVNHHNHRNRRNRHPKEHVPKAAAAVASAAGTATGDVSKAAAHQQQKQRQQQGLSTSHVGAAAVASAMPRHVKGAGGDGDDETGVDELPYLQSCEIDPDRDSEHLYDDSDWSAGLEVEPLLIRRKAATGSDG</sequence>
<feature type="non-terminal residue" evidence="3">
    <location>
        <position position="1"/>
    </location>
</feature>
<feature type="transmembrane region" description="Helical" evidence="2">
    <location>
        <begin position="28"/>
        <end position="49"/>
    </location>
</feature>
<feature type="non-terminal residue" evidence="3">
    <location>
        <position position="193"/>
    </location>
</feature>
<proteinExistence type="predicted"/>
<gene>
    <name evidence="3" type="ORF">Vafri_8584</name>
</gene>
<evidence type="ECO:0008006" key="5">
    <source>
        <dbReference type="Google" id="ProtNLM"/>
    </source>
</evidence>
<feature type="compositionally biased region" description="Low complexity" evidence="1">
    <location>
        <begin position="83"/>
        <end position="113"/>
    </location>
</feature>
<dbReference type="SUPFAM" id="SSF103473">
    <property type="entry name" value="MFS general substrate transporter"/>
    <property type="match status" value="1"/>
</dbReference>
<dbReference type="Proteomes" id="UP000747399">
    <property type="component" value="Unassembled WGS sequence"/>
</dbReference>
<comment type="caution">
    <text evidence="3">The sequence shown here is derived from an EMBL/GenBank/DDBJ whole genome shotgun (WGS) entry which is preliminary data.</text>
</comment>
<keyword evidence="2" id="KW-0472">Membrane</keyword>
<evidence type="ECO:0000313" key="3">
    <source>
        <dbReference type="EMBL" id="GIL52822.1"/>
    </source>
</evidence>
<dbReference type="AlphaFoldDB" id="A0A8J4B2Q8"/>
<feature type="compositionally biased region" description="Basic and acidic residues" evidence="1">
    <location>
        <begin position="158"/>
        <end position="168"/>
    </location>
</feature>
<reference evidence="3" key="1">
    <citation type="journal article" date="2021" name="Proc. Natl. Acad. Sci. U.S.A.">
        <title>Three genomes in the algal genus Volvox reveal the fate of a haploid sex-determining region after a transition to homothallism.</title>
        <authorList>
            <person name="Yamamoto K."/>
            <person name="Hamaji T."/>
            <person name="Kawai-Toyooka H."/>
            <person name="Matsuzaki R."/>
            <person name="Takahashi F."/>
            <person name="Nishimura Y."/>
            <person name="Kawachi M."/>
            <person name="Noguchi H."/>
            <person name="Minakuchi Y."/>
            <person name="Umen J.G."/>
            <person name="Toyoda A."/>
            <person name="Nozaki H."/>
        </authorList>
    </citation>
    <scope>NUCLEOTIDE SEQUENCE</scope>
    <source>
        <strain evidence="3">NIES-3780</strain>
    </source>
</reference>
<evidence type="ECO:0000256" key="1">
    <source>
        <dbReference type="SAM" id="MobiDB-lite"/>
    </source>
</evidence>
<accession>A0A8J4B2Q8</accession>
<evidence type="ECO:0000256" key="2">
    <source>
        <dbReference type="SAM" id="Phobius"/>
    </source>
</evidence>
<dbReference type="EMBL" id="BNCO01000014">
    <property type="protein sequence ID" value="GIL52822.1"/>
    <property type="molecule type" value="Genomic_DNA"/>
</dbReference>
<keyword evidence="2" id="KW-1133">Transmembrane helix</keyword>
<feature type="region of interest" description="Disordered" evidence="1">
    <location>
        <begin position="57"/>
        <end position="168"/>
    </location>
</feature>
<keyword evidence="4" id="KW-1185">Reference proteome</keyword>
<keyword evidence="2" id="KW-0812">Transmembrane</keyword>
<feature type="compositionally biased region" description="Basic residues" evidence="1">
    <location>
        <begin position="57"/>
        <end position="77"/>
    </location>
</feature>
<organism evidence="3 4">
    <name type="scientific">Volvox africanus</name>
    <dbReference type="NCBI Taxonomy" id="51714"/>
    <lineage>
        <taxon>Eukaryota</taxon>
        <taxon>Viridiplantae</taxon>
        <taxon>Chlorophyta</taxon>
        <taxon>core chlorophytes</taxon>
        <taxon>Chlorophyceae</taxon>
        <taxon>CS clade</taxon>
        <taxon>Chlamydomonadales</taxon>
        <taxon>Volvocaceae</taxon>
        <taxon>Volvox</taxon>
    </lineage>
</organism>
<name>A0A8J4B2Q8_9CHLO</name>